<sequence>EARNAAIKTWNTYDVDLVNPAIHYNNVWNNEFGINNQVAGINLDATLNWWGTVDPSQVYAMVAGPVEVFPWLDALCPGGEPVAATSENVSDSGIVDAKDNAGTTVDYNCKDGKSTTVTIVKYPGVPENTGTPTFSSAGLYVDVYVPDPTALENITIMVYYEDADISDLGLVESELRIYYWDNLALAWLPCSDSGVNTVNNYIWATLTEDTKPPLSYLLGGPFGGGSPGITLSPDEGFATTISGTGFNPSDNITIKWENTAVTTVPKTVTVDNAGEFAAVITAPTTVHGTYEIS</sequence>
<dbReference type="AlphaFoldDB" id="X1NNJ2"/>
<comment type="caution">
    <text evidence="1">The sequence shown here is derived from an EMBL/GenBank/DDBJ whole genome shotgun (WGS) entry which is preliminary data.</text>
</comment>
<feature type="non-terminal residue" evidence="1">
    <location>
        <position position="1"/>
    </location>
</feature>
<proteinExistence type="predicted"/>
<organism evidence="1">
    <name type="scientific">marine sediment metagenome</name>
    <dbReference type="NCBI Taxonomy" id="412755"/>
    <lineage>
        <taxon>unclassified sequences</taxon>
        <taxon>metagenomes</taxon>
        <taxon>ecological metagenomes</taxon>
    </lineage>
</organism>
<feature type="non-terminal residue" evidence="1">
    <location>
        <position position="293"/>
    </location>
</feature>
<evidence type="ECO:0000313" key="1">
    <source>
        <dbReference type="EMBL" id="GAI31781.1"/>
    </source>
</evidence>
<protein>
    <submittedName>
        <fullName evidence="1">Uncharacterized protein</fullName>
    </submittedName>
</protein>
<accession>X1NNJ2</accession>
<dbReference type="EMBL" id="BARV01015587">
    <property type="protein sequence ID" value="GAI31781.1"/>
    <property type="molecule type" value="Genomic_DNA"/>
</dbReference>
<gene>
    <name evidence="1" type="ORF">S06H3_26920</name>
</gene>
<name>X1NNJ2_9ZZZZ</name>
<reference evidence="1" key="1">
    <citation type="journal article" date="2014" name="Front. Microbiol.">
        <title>High frequency of phylogenetically diverse reductive dehalogenase-homologous genes in deep subseafloor sedimentary metagenomes.</title>
        <authorList>
            <person name="Kawai M."/>
            <person name="Futagami T."/>
            <person name="Toyoda A."/>
            <person name="Takaki Y."/>
            <person name="Nishi S."/>
            <person name="Hori S."/>
            <person name="Arai W."/>
            <person name="Tsubouchi T."/>
            <person name="Morono Y."/>
            <person name="Uchiyama I."/>
            <person name="Ito T."/>
            <person name="Fujiyama A."/>
            <person name="Inagaki F."/>
            <person name="Takami H."/>
        </authorList>
    </citation>
    <scope>NUCLEOTIDE SEQUENCE</scope>
    <source>
        <strain evidence="1">Expedition CK06-06</strain>
    </source>
</reference>